<dbReference type="EMBL" id="MU155404">
    <property type="protein sequence ID" value="KAF9473973.1"/>
    <property type="molecule type" value="Genomic_DNA"/>
</dbReference>
<comment type="caution">
    <text evidence="1">The sequence shown here is derived from an EMBL/GenBank/DDBJ whole genome shotgun (WGS) entry which is preliminary data.</text>
</comment>
<evidence type="ECO:0000313" key="1">
    <source>
        <dbReference type="EMBL" id="KAF9473973.1"/>
    </source>
</evidence>
<protein>
    <submittedName>
        <fullName evidence="1">Uncharacterized protein</fullName>
    </submittedName>
</protein>
<reference evidence="1" key="1">
    <citation type="submission" date="2020-11" db="EMBL/GenBank/DDBJ databases">
        <authorList>
            <consortium name="DOE Joint Genome Institute"/>
            <person name="Ahrendt S."/>
            <person name="Riley R."/>
            <person name="Andreopoulos W."/>
            <person name="Labutti K."/>
            <person name="Pangilinan J."/>
            <person name="Ruiz-Duenas F.J."/>
            <person name="Barrasa J.M."/>
            <person name="Sanchez-Garcia M."/>
            <person name="Camarero S."/>
            <person name="Miyauchi S."/>
            <person name="Serrano A."/>
            <person name="Linde D."/>
            <person name="Babiker R."/>
            <person name="Drula E."/>
            <person name="Ayuso-Fernandez I."/>
            <person name="Pacheco R."/>
            <person name="Padilla G."/>
            <person name="Ferreira P."/>
            <person name="Barriuso J."/>
            <person name="Kellner H."/>
            <person name="Castanera R."/>
            <person name="Alfaro M."/>
            <person name="Ramirez L."/>
            <person name="Pisabarro A.G."/>
            <person name="Kuo A."/>
            <person name="Tritt A."/>
            <person name="Lipzen A."/>
            <person name="He G."/>
            <person name="Yan M."/>
            <person name="Ng V."/>
            <person name="Cullen D."/>
            <person name="Martin F."/>
            <person name="Rosso M.-N."/>
            <person name="Henrissat B."/>
            <person name="Hibbett D."/>
            <person name="Martinez A.T."/>
            <person name="Grigoriev I.V."/>
        </authorList>
    </citation>
    <scope>NUCLEOTIDE SEQUENCE</scope>
    <source>
        <strain evidence="1">CIRM-BRFM 674</strain>
    </source>
</reference>
<sequence length="158" mass="17478">MNLSSQCTCPMSRLERQDGPSRSCQVRTSSSYYPTVICYILTWSRCSPPTQKLSFNSSPTSKLTSPHPCLGHDARLHTSACAPASLLPPLFQFPLRAHPHHFYPLSPILRPHIRRVPGHFFQHSSIYLPPKMPGSGLIVVNVGQALSASSSDLFCTTF</sequence>
<organism evidence="1 2">
    <name type="scientific">Pholiota conissans</name>
    <dbReference type="NCBI Taxonomy" id="109636"/>
    <lineage>
        <taxon>Eukaryota</taxon>
        <taxon>Fungi</taxon>
        <taxon>Dikarya</taxon>
        <taxon>Basidiomycota</taxon>
        <taxon>Agaricomycotina</taxon>
        <taxon>Agaricomycetes</taxon>
        <taxon>Agaricomycetidae</taxon>
        <taxon>Agaricales</taxon>
        <taxon>Agaricineae</taxon>
        <taxon>Strophariaceae</taxon>
        <taxon>Pholiota</taxon>
    </lineage>
</organism>
<dbReference type="AlphaFoldDB" id="A0A9P5YQE0"/>
<keyword evidence="2" id="KW-1185">Reference proteome</keyword>
<proteinExistence type="predicted"/>
<accession>A0A9P5YQE0</accession>
<dbReference type="Proteomes" id="UP000807469">
    <property type="component" value="Unassembled WGS sequence"/>
</dbReference>
<evidence type="ECO:0000313" key="2">
    <source>
        <dbReference type="Proteomes" id="UP000807469"/>
    </source>
</evidence>
<gene>
    <name evidence="1" type="ORF">BDN70DRAFT_346809</name>
</gene>
<name>A0A9P5YQE0_9AGAR</name>